<organism evidence="1 2">
    <name type="scientific">Thermoclostridium stercorarium (strain ATCC 35414 / DSM 8532 / NCIMB 11754)</name>
    <name type="common">Clostridium stercorarium</name>
    <dbReference type="NCBI Taxonomy" id="1121335"/>
    <lineage>
        <taxon>Bacteria</taxon>
        <taxon>Bacillati</taxon>
        <taxon>Bacillota</taxon>
        <taxon>Clostridia</taxon>
        <taxon>Eubacteriales</taxon>
        <taxon>Oscillospiraceae</taxon>
        <taxon>Thermoclostridium</taxon>
    </lineage>
</organism>
<name>L7VLN8_THES1</name>
<dbReference type="EMBL" id="CP004044">
    <property type="protein sequence ID" value="AGC67421.1"/>
    <property type="molecule type" value="Genomic_DNA"/>
</dbReference>
<gene>
    <name evidence="1" type="ordered locus">Cst_c03990</name>
</gene>
<dbReference type="AlphaFoldDB" id="L7VLN8"/>
<dbReference type="PATRIC" id="fig|1121335.3.peg.387"/>
<protein>
    <submittedName>
        <fullName evidence="1">Uncharacterized protein</fullName>
    </submittedName>
</protein>
<reference evidence="1 2" key="1">
    <citation type="journal article" date="2013" name="Genome Announc.">
        <title>Complete genome sequence of Clostridium stercorarium subsp. stercorarium strain DSM 8532, a thermophilic degrader of plant cell wall fibers.</title>
        <authorList>
            <person name="Poehlein A."/>
            <person name="Zverlov V.V."/>
            <person name="Daniel R."/>
            <person name="Schwarz W.H."/>
            <person name="Liebl W."/>
        </authorList>
    </citation>
    <scope>NUCLEOTIDE SEQUENCE [LARGE SCALE GENOMIC DNA]</scope>
    <source>
        <strain evidence="2">ATCC 35414 / DSM 8532 / NCIMB 11754</strain>
    </source>
</reference>
<dbReference type="Proteomes" id="UP000011220">
    <property type="component" value="Chromosome"/>
</dbReference>
<proteinExistence type="predicted"/>
<evidence type="ECO:0000313" key="1">
    <source>
        <dbReference type="EMBL" id="AGC67421.1"/>
    </source>
</evidence>
<sequence>MVLIITNVQNVVGYIISHMLDYKNGEGEVMSKVIIYMRSGNKIEQTLF</sequence>
<evidence type="ECO:0000313" key="2">
    <source>
        <dbReference type="Proteomes" id="UP000011220"/>
    </source>
</evidence>
<dbReference type="STRING" id="1121335.Cst_c03990"/>
<keyword evidence="2" id="KW-1185">Reference proteome</keyword>
<accession>L7VLN8</accession>
<dbReference type="KEGG" id="css:Cst_c03990"/>